<evidence type="ECO:0000313" key="1">
    <source>
        <dbReference type="EMBL" id="QQK08654.1"/>
    </source>
</evidence>
<keyword evidence="2" id="KW-1185">Reference proteome</keyword>
<dbReference type="Proteomes" id="UP000595814">
    <property type="component" value="Chromosome"/>
</dbReference>
<evidence type="ECO:0000313" key="2">
    <source>
        <dbReference type="Proteomes" id="UP000595814"/>
    </source>
</evidence>
<reference evidence="1 2" key="1">
    <citation type="journal article" date="2022" name="Int. J. Syst. Evol. Microbiol.">
        <title>Miniphocaeibacter halophilus sp. nov., an ammonium-tolerant acetate-producing bacterium isolated from a biogas system.</title>
        <authorList>
            <person name="Schnurer A."/>
            <person name="Singh A."/>
            <person name="Bi S."/>
            <person name="Qiao W."/>
            <person name="Westerholm M."/>
        </authorList>
    </citation>
    <scope>NUCLEOTIDE SEQUENCE [LARGE SCALE GENOMIC DNA]</scope>
    <source>
        <strain evidence="1 2">AMB_01</strain>
    </source>
</reference>
<accession>A0AC61MVP6</accession>
<dbReference type="EMBL" id="CP066744">
    <property type="protein sequence ID" value="QQK08654.1"/>
    <property type="molecule type" value="Genomic_DNA"/>
</dbReference>
<name>A0AC61MVP6_9FIRM</name>
<gene>
    <name evidence="1" type="ORF">JFY71_03690</name>
</gene>
<proteinExistence type="predicted"/>
<organism evidence="1 2">
    <name type="scientific">Miniphocaeibacter halophilus</name>
    <dbReference type="NCBI Taxonomy" id="2931922"/>
    <lineage>
        <taxon>Bacteria</taxon>
        <taxon>Bacillati</taxon>
        <taxon>Bacillota</taxon>
        <taxon>Tissierellia</taxon>
        <taxon>Tissierellales</taxon>
        <taxon>Peptoniphilaceae</taxon>
        <taxon>Miniphocaeibacter</taxon>
    </lineage>
</organism>
<protein>
    <submittedName>
        <fullName evidence="1">Uncharacterized protein</fullName>
    </submittedName>
</protein>
<sequence>MDNCKEIHKIVNNMKRFYFPFNLEEIPKNGIYILFEKGEKAHNDLDRIVRVGTHTGENQLRPRISQHFIKENKDRSIFRKNIGRALLNKDNNDYLEVWDKKLVKKVDREKYGHLVDKNYQEKIEKKVTEYMRANFSFVVFEVDKKEDRLLYESRLISEVSNCKECRATENWLGRFSPKKKVVESGMWLVNELYKDNFTDEEFQEFKKYLL</sequence>